<evidence type="ECO:0000313" key="4">
    <source>
        <dbReference type="EMBL" id="GBG37869.1"/>
    </source>
</evidence>
<dbReference type="Gene3D" id="3.40.50.12780">
    <property type="entry name" value="N-terminal domain of ligase-like"/>
    <property type="match status" value="1"/>
</dbReference>
<dbReference type="SUPFAM" id="SSF56801">
    <property type="entry name" value="Acetyl-CoA synthetase-like"/>
    <property type="match status" value="1"/>
</dbReference>
<accession>A0AA37UUK6</accession>
<sequence length="571" mass="62122">MSGSSAPVSLVEALQRNAERYWRGFTFVSGDRCDTDTFVSFSQLKESVARAAAALRARGVRQGDLVALIVPDAQEFVTSFLAAVWAGAVPVPLYPPVGLGSQQAYLDYICGLMDAASVDGLIIPQWLDDALGLGERFQEQHKPVAHADALDAGEDLLEPVVRGSDQPVFLQFTSGSTGKPKAVVVKDKSLWTNAEAFVSALVCTDRDHAVSWLPLYHDMGLIGEVLAPLLFSVEVTFLPTLSFLRDPGVWLDVISRKRATLSFAPNFAYALVAKRAKPRGRAWDLSSMRAFGCGAEPINAETLDLFIDTFAPYVLRLESIMPAYGMAEATLAVTFDRLDRRFTALKVGADAYHADGEIKSPVGDEKTLSFINCGKVFEGHSIRIADDRGSDLPPGRVGDVEFRGPSLAAGYYRDEAATRATFRDDRWLVTGDRGFIVDGNLYVTGRKKDILIVNGRNYDPHHVEWAAADVPGIRKGNVVAFSVPSDVTEKVVVVAEGVALGDNHHQQVRRAVYSQTRLAIDELVLLEPGQLPKTSSGKVQRSRTRDLYLTDALEDVTVATRTHAHTGTASG</sequence>
<dbReference type="GO" id="GO:0006633">
    <property type="term" value="P:fatty acid biosynthetic process"/>
    <property type="evidence" value="ECO:0007669"/>
    <property type="project" value="TreeGrafter"/>
</dbReference>
<dbReference type="InterPro" id="IPR045851">
    <property type="entry name" value="AMP-bd_C_sf"/>
</dbReference>
<dbReference type="InterPro" id="IPR020845">
    <property type="entry name" value="AMP-binding_CS"/>
</dbReference>
<name>A0AA37UUK6_9MYCO</name>
<dbReference type="EMBL" id="BFCH01000017">
    <property type="protein sequence ID" value="GBG37869.1"/>
    <property type="molecule type" value="Genomic_DNA"/>
</dbReference>
<dbReference type="InterPro" id="IPR042099">
    <property type="entry name" value="ANL_N_sf"/>
</dbReference>
<dbReference type="PANTHER" id="PTHR22754:SF32">
    <property type="entry name" value="DISCO-INTERACTING PROTEIN 2"/>
    <property type="match status" value="1"/>
</dbReference>
<evidence type="ECO:0000256" key="2">
    <source>
        <dbReference type="ARBA" id="ARBA00022598"/>
    </source>
</evidence>
<keyword evidence="2" id="KW-0436">Ligase</keyword>
<reference evidence="5" key="3">
    <citation type="journal article" date="2022" name="Microbiol. Resour. Announc.">
        <title>Draft Genome Sequences of Eight Mycobacterium montefiorense Strains Isolated from Salamanders in Captivity.</title>
        <authorList>
            <person name="Komine T."/>
            <person name="Ihara H."/>
            <person name="Fukano H."/>
            <person name="Hoshino Y."/>
            <person name="Kurata O."/>
            <person name="Wada S."/>
        </authorList>
    </citation>
    <scope>NUCLEOTIDE SEQUENCE</scope>
    <source>
        <strain evidence="5">NJB18185</strain>
    </source>
</reference>
<evidence type="ECO:0000256" key="1">
    <source>
        <dbReference type="ARBA" id="ARBA00006432"/>
    </source>
</evidence>
<dbReference type="Gene3D" id="3.30.300.30">
    <property type="match status" value="1"/>
</dbReference>
<feature type="domain" description="AMP-dependent synthetase/ligase" evidence="3">
    <location>
        <begin position="16"/>
        <end position="412"/>
    </location>
</feature>
<dbReference type="PANTHER" id="PTHR22754">
    <property type="entry name" value="DISCO-INTERACTING PROTEIN 2 DIP2 -RELATED"/>
    <property type="match status" value="1"/>
</dbReference>
<dbReference type="Proteomes" id="UP001139505">
    <property type="component" value="Unassembled WGS sequence"/>
</dbReference>
<dbReference type="CDD" id="cd05931">
    <property type="entry name" value="FAAL"/>
    <property type="match status" value="1"/>
</dbReference>
<dbReference type="Pfam" id="PF00501">
    <property type="entry name" value="AMP-binding"/>
    <property type="match status" value="1"/>
</dbReference>
<gene>
    <name evidence="4" type="ORF">MmonteBS_22410</name>
    <name evidence="5" type="ORF">NJB18185_32180</name>
</gene>
<keyword evidence="6" id="KW-1185">Reference proteome</keyword>
<reference evidence="5" key="4">
    <citation type="submission" date="2022-04" db="EMBL/GenBank/DDBJ databases">
        <authorList>
            <person name="Komine T."/>
            <person name="Fukano H."/>
            <person name="Wada S."/>
        </authorList>
    </citation>
    <scope>NUCLEOTIDE SEQUENCE</scope>
    <source>
        <strain evidence="5">NJB18185</strain>
    </source>
</reference>
<dbReference type="AlphaFoldDB" id="A0AA37UUK6"/>
<evidence type="ECO:0000313" key="6">
    <source>
        <dbReference type="Proteomes" id="UP000245060"/>
    </source>
</evidence>
<evidence type="ECO:0000313" key="7">
    <source>
        <dbReference type="Proteomes" id="UP001139505"/>
    </source>
</evidence>
<dbReference type="PROSITE" id="PS00455">
    <property type="entry name" value="AMP_BINDING"/>
    <property type="match status" value="1"/>
</dbReference>
<organism evidence="5 7">
    <name type="scientific">Mycobacterium montefiorense</name>
    <dbReference type="NCBI Taxonomy" id="154654"/>
    <lineage>
        <taxon>Bacteria</taxon>
        <taxon>Bacillati</taxon>
        <taxon>Actinomycetota</taxon>
        <taxon>Actinomycetes</taxon>
        <taxon>Mycobacteriales</taxon>
        <taxon>Mycobacteriaceae</taxon>
        <taxon>Mycobacterium</taxon>
        <taxon>Mycobacterium simiae complex</taxon>
    </lineage>
</organism>
<dbReference type="InterPro" id="IPR040097">
    <property type="entry name" value="FAAL/FAAC"/>
</dbReference>
<reference evidence="4" key="1">
    <citation type="journal article" date="2018" name="Genome Announc.">
        <title>Draft Genome Sequence of Mycobacterium montefiorense Isolated from Japanese Black Salamander (Hynobius nigrescens).</title>
        <authorList>
            <person name="Fukano H."/>
            <person name="Yoshida M."/>
            <person name="Shimizu A."/>
            <person name="Iwao H."/>
            <person name="Katayama Y."/>
            <person name="Omatsu T."/>
            <person name="Mizutani T."/>
            <person name="Kurata O."/>
            <person name="Wada S."/>
            <person name="Hoshino Y."/>
        </authorList>
    </citation>
    <scope>NUCLEOTIDE SEQUENCE</scope>
    <source>
        <strain evidence="4">BS</strain>
    </source>
</reference>
<reference evidence="6" key="2">
    <citation type="submission" date="2018-04" db="EMBL/GenBank/DDBJ databases">
        <title>Draft genome sequence of Mycobacterium montefiorense isolated from Japanese black salamander.</title>
        <authorList>
            <person name="Fukano H."/>
            <person name="Yoshida M."/>
            <person name="Shimizu A."/>
            <person name="Iwao H."/>
            <person name="Kurata O."/>
            <person name="Katayama Y."/>
            <person name="Omatsu T."/>
            <person name="Mizutani T."/>
            <person name="Wada S."/>
            <person name="Hoshino Y."/>
        </authorList>
    </citation>
    <scope>NUCLEOTIDE SEQUENCE [LARGE SCALE GENOMIC DNA]</scope>
    <source>
        <strain evidence="6">BS</strain>
    </source>
</reference>
<proteinExistence type="inferred from homology"/>
<dbReference type="EMBL" id="BQYH01000021">
    <property type="protein sequence ID" value="GKU73447.1"/>
    <property type="molecule type" value="Genomic_DNA"/>
</dbReference>
<dbReference type="Proteomes" id="UP000245060">
    <property type="component" value="Unassembled WGS sequence"/>
</dbReference>
<dbReference type="GO" id="GO:0070566">
    <property type="term" value="F:adenylyltransferase activity"/>
    <property type="evidence" value="ECO:0007669"/>
    <property type="project" value="TreeGrafter"/>
</dbReference>
<evidence type="ECO:0000259" key="3">
    <source>
        <dbReference type="Pfam" id="PF00501"/>
    </source>
</evidence>
<dbReference type="InterPro" id="IPR000873">
    <property type="entry name" value="AMP-dep_synth/lig_dom"/>
</dbReference>
<dbReference type="GO" id="GO:0016874">
    <property type="term" value="F:ligase activity"/>
    <property type="evidence" value="ECO:0007669"/>
    <property type="project" value="UniProtKB-KW"/>
</dbReference>
<evidence type="ECO:0000313" key="5">
    <source>
        <dbReference type="EMBL" id="GKU73447.1"/>
    </source>
</evidence>
<comment type="similarity">
    <text evidence="1">Belongs to the ATP-dependent AMP-binding enzyme family.</text>
</comment>
<dbReference type="GO" id="GO:0005886">
    <property type="term" value="C:plasma membrane"/>
    <property type="evidence" value="ECO:0007669"/>
    <property type="project" value="TreeGrafter"/>
</dbReference>
<protein>
    <submittedName>
        <fullName evidence="5">Acyl-CoA synthetase</fullName>
    </submittedName>
</protein>
<dbReference type="RefSeq" id="WP_108921982.1">
    <property type="nucleotide sequence ID" value="NZ_BFCH01000017.1"/>
</dbReference>
<comment type="caution">
    <text evidence="5">The sequence shown here is derived from an EMBL/GenBank/DDBJ whole genome shotgun (WGS) entry which is preliminary data.</text>
</comment>